<keyword evidence="3" id="KW-0762">Sugar transport</keyword>
<feature type="chain" id="PRO_5046554334" evidence="5">
    <location>
        <begin position="32"/>
        <end position="444"/>
    </location>
</feature>
<dbReference type="EMBL" id="JBFALK010000041">
    <property type="protein sequence ID" value="MEV0975044.1"/>
    <property type="molecule type" value="Genomic_DNA"/>
</dbReference>
<proteinExistence type="inferred from homology"/>
<organism evidence="6 7">
    <name type="scientific">Microtetraspora glauca</name>
    <dbReference type="NCBI Taxonomy" id="1996"/>
    <lineage>
        <taxon>Bacteria</taxon>
        <taxon>Bacillati</taxon>
        <taxon>Actinomycetota</taxon>
        <taxon>Actinomycetes</taxon>
        <taxon>Streptosporangiales</taxon>
        <taxon>Streptosporangiaceae</taxon>
        <taxon>Microtetraspora</taxon>
    </lineage>
</organism>
<evidence type="ECO:0000256" key="4">
    <source>
        <dbReference type="ARBA" id="ARBA00022729"/>
    </source>
</evidence>
<dbReference type="Proteomes" id="UP001551675">
    <property type="component" value="Unassembled WGS sequence"/>
</dbReference>
<dbReference type="PANTHER" id="PTHR30061">
    <property type="entry name" value="MALTOSE-BINDING PERIPLASMIC PROTEIN"/>
    <property type="match status" value="1"/>
</dbReference>
<name>A0ABV3GTU5_MICGL</name>
<dbReference type="InterPro" id="IPR006059">
    <property type="entry name" value="SBP"/>
</dbReference>
<dbReference type="InterPro" id="IPR006060">
    <property type="entry name" value="Maltose/Cyclodextrin-bd"/>
</dbReference>
<dbReference type="Pfam" id="PF13416">
    <property type="entry name" value="SBP_bac_8"/>
    <property type="match status" value="1"/>
</dbReference>
<dbReference type="SUPFAM" id="SSF53850">
    <property type="entry name" value="Periplasmic binding protein-like II"/>
    <property type="match status" value="1"/>
</dbReference>
<dbReference type="RefSeq" id="WP_358142312.1">
    <property type="nucleotide sequence ID" value="NZ_JBFALK010000041.1"/>
</dbReference>
<evidence type="ECO:0000256" key="5">
    <source>
        <dbReference type="SAM" id="SignalP"/>
    </source>
</evidence>
<evidence type="ECO:0000313" key="7">
    <source>
        <dbReference type="Proteomes" id="UP001551675"/>
    </source>
</evidence>
<comment type="similarity">
    <text evidence="1">Belongs to the bacterial solute-binding protein 1 family.</text>
</comment>
<feature type="signal peptide" evidence="5">
    <location>
        <begin position="1"/>
        <end position="31"/>
    </location>
</feature>
<sequence length="444" mass="45915">MRRTFGALAPRPAPRLVSGLALGLAACLALTACGGSGGSADGDTATGKASSAAPAENAEAATLTIWADQKRSETLKPFADAFAKENGVKADVVVVAQNQQQTFVTASQAGKGPDVLVGAHDWIGNLVQNGLIDPIQMTQDQLDGYVDVARKAVTYDGQVYGVPYAVENLALYRNTDLVPEAPKTFDELVATGAKLKAAGKVKEIVGYPISQQDGQSGDTYHMYPLYTSGGGHLFGTKPNGDPDPADLGVGTPESIAAFEKVAEFGEKGAGALKRSFTSDNSAALFADGKTAFMVSGPWRLADVRTAGVKYDVTPVPGFKGGDPARSFVGVQAFFVASKGKNKALAQEFVTNTLASAEVSQALFDAEPRMPALKSALAYASAKDPDVAKFEAAAENGVPLPAIPQMVAVWGPFNTLIHAVVKGENVGPAVKAAGKAIAEQLGQNG</sequence>
<evidence type="ECO:0000313" key="6">
    <source>
        <dbReference type="EMBL" id="MEV0975044.1"/>
    </source>
</evidence>
<gene>
    <name evidence="6" type="ORF">AB0I59_41185</name>
</gene>
<reference evidence="6 7" key="1">
    <citation type="submission" date="2024-06" db="EMBL/GenBank/DDBJ databases">
        <title>The Natural Products Discovery Center: Release of the First 8490 Sequenced Strains for Exploring Actinobacteria Biosynthetic Diversity.</title>
        <authorList>
            <person name="Kalkreuter E."/>
            <person name="Kautsar S.A."/>
            <person name="Yang D."/>
            <person name="Bader C.D."/>
            <person name="Teijaro C.N."/>
            <person name="Fluegel L."/>
            <person name="Davis C.M."/>
            <person name="Simpson J.R."/>
            <person name="Lauterbach L."/>
            <person name="Steele A.D."/>
            <person name="Gui C."/>
            <person name="Meng S."/>
            <person name="Li G."/>
            <person name="Viehrig K."/>
            <person name="Ye F."/>
            <person name="Su P."/>
            <person name="Kiefer A.F."/>
            <person name="Nichols A."/>
            <person name="Cepeda A.J."/>
            <person name="Yan W."/>
            <person name="Fan B."/>
            <person name="Jiang Y."/>
            <person name="Adhikari A."/>
            <person name="Zheng C.-J."/>
            <person name="Schuster L."/>
            <person name="Cowan T.M."/>
            <person name="Smanski M.J."/>
            <person name="Chevrette M.G."/>
            <person name="De Carvalho L.P.S."/>
            <person name="Shen B."/>
        </authorList>
    </citation>
    <scope>NUCLEOTIDE SEQUENCE [LARGE SCALE GENOMIC DNA]</scope>
    <source>
        <strain evidence="6 7">NPDC050100</strain>
    </source>
</reference>
<keyword evidence="4 5" id="KW-0732">Signal</keyword>
<dbReference type="PANTHER" id="PTHR30061:SF50">
    <property type="entry name" value="MALTOSE_MALTODEXTRIN-BINDING PERIPLASMIC PROTEIN"/>
    <property type="match status" value="1"/>
</dbReference>
<evidence type="ECO:0000256" key="3">
    <source>
        <dbReference type="ARBA" id="ARBA00022597"/>
    </source>
</evidence>
<dbReference type="Gene3D" id="3.40.190.10">
    <property type="entry name" value="Periplasmic binding protein-like II"/>
    <property type="match status" value="2"/>
</dbReference>
<accession>A0ABV3GTU5</accession>
<dbReference type="PROSITE" id="PS51257">
    <property type="entry name" value="PROKAR_LIPOPROTEIN"/>
    <property type="match status" value="1"/>
</dbReference>
<evidence type="ECO:0000256" key="2">
    <source>
        <dbReference type="ARBA" id="ARBA00022448"/>
    </source>
</evidence>
<dbReference type="CDD" id="cd13586">
    <property type="entry name" value="PBP2_Maltose_binding_like"/>
    <property type="match status" value="1"/>
</dbReference>
<evidence type="ECO:0000256" key="1">
    <source>
        <dbReference type="ARBA" id="ARBA00008520"/>
    </source>
</evidence>
<comment type="caution">
    <text evidence="6">The sequence shown here is derived from an EMBL/GenBank/DDBJ whole genome shotgun (WGS) entry which is preliminary data.</text>
</comment>
<dbReference type="PRINTS" id="PR00181">
    <property type="entry name" value="MALTOSEBP"/>
</dbReference>
<protein>
    <submittedName>
        <fullName evidence="6">Maltose ABC transporter substrate-binding protein</fullName>
    </submittedName>
</protein>
<keyword evidence="2" id="KW-0813">Transport</keyword>
<keyword evidence="7" id="KW-1185">Reference proteome</keyword>